<evidence type="ECO:0000313" key="3">
    <source>
        <dbReference type="Proteomes" id="UP000287033"/>
    </source>
</evidence>
<name>A0A401RPL7_CHIPU</name>
<sequence>MRARTDVWVMATCRVLQMASSVQRLERYTNSRVSNEGGGLGASVSKLPHDEHLENVHDDECKRSGAEVTEQRHRKNSSAQRQ</sequence>
<dbReference type="EMBL" id="BEZZ01003619">
    <property type="protein sequence ID" value="GCC20107.1"/>
    <property type="molecule type" value="Genomic_DNA"/>
</dbReference>
<reference evidence="2 3" key="1">
    <citation type="journal article" date="2018" name="Nat. Ecol. Evol.">
        <title>Shark genomes provide insights into elasmobranch evolution and the origin of vertebrates.</title>
        <authorList>
            <person name="Hara Y"/>
            <person name="Yamaguchi K"/>
            <person name="Onimaru K"/>
            <person name="Kadota M"/>
            <person name="Koyanagi M"/>
            <person name="Keeley SD"/>
            <person name="Tatsumi K"/>
            <person name="Tanaka K"/>
            <person name="Motone F"/>
            <person name="Kageyama Y"/>
            <person name="Nozu R"/>
            <person name="Adachi N"/>
            <person name="Nishimura O"/>
            <person name="Nakagawa R"/>
            <person name="Tanegashima C"/>
            <person name="Kiyatake I"/>
            <person name="Matsumoto R"/>
            <person name="Murakumo K"/>
            <person name="Nishida K"/>
            <person name="Terakita A"/>
            <person name="Kuratani S"/>
            <person name="Sato K"/>
            <person name="Hyodo S Kuraku.S."/>
        </authorList>
    </citation>
    <scope>NUCLEOTIDE SEQUENCE [LARGE SCALE GENOMIC DNA]</scope>
</reference>
<dbReference type="AlphaFoldDB" id="A0A401RPL7"/>
<accession>A0A401RPL7</accession>
<evidence type="ECO:0000313" key="2">
    <source>
        <dbReference type="EMBL" id="GCC20107.1"/>
    </source>
</evidence>
<protein>
    <submittedName>
        <fullName evidence="2">Uncharacterized protein</fullName>
    </submittedName>
</protein>
<proteinExistence type="predicted"/>
<dbReference type="Proteomes" id="UP000287033">
    <property type="component" value="Unassembled WGS sequence"/>
</dbReference>
<organism evidence="2 3">
    <name type="scientific">Chiloscyllium punctatum</name>
    <name type="common">Brownbanded bambooshark</name>
    <name type="synonym">Hemiscyllium punctatum</name>
    <dbReference type="NCBI Taxonomy" id="137246"/>
    <lineage>
        <taxon>Eukaryota</taxon>
        <taxon>Metazoa</taxon>
        <taxon>Chordata</taxon>
        <taxon>Craniata</taxon>
        <taxon>Vertebrata</taxon>
        <taxon>Chondrichthyes</taxon>
        <taxon>Elasmobranchii</taxon>
        <taxon>Galeomorphii</taxon>
        <taxon>Galeoidea</taxon>
        <taxon>Orectolobiformes</taxon>
        <taxon>Hemiscylliidae</taxon>
        <taxon>Chiloscyllium</taxon>
    </lineage>
</organism>
<keyword evidence="3" id="KW-1185">Reference proteome</keyword>
<feature type="compositionally biased region" description="Basic and acidic residues" evidence="1">
    <location>
        <begin position="47"/>
        <end position="71"/>
    </location>
</feature>
<comment type="caution">
    <text evidence="2">The sequence shown here is derived from an EMBL/GenBank/DDBJ whole genome shotgun (WGS) entry which is preliminary data.</text>
</comment>
<feature type="region of interest" description="Disordered" evidence="1">
    <location>
        <begin position="29"/>
        <end position="82"/>
    </location>
</feature>
<evidence type="ECO:0000256" key="1">
    <source>
        <dbReference type="SAM" id="MobiDB-lite"/>
    </source>
</evidence>
<gene>
    <name evidence="2" type="ORF">chiPu_0021268</name>
</gene>